<organism evidence="2 3">
    <name type="scientific">Varroa destructor</name>
    <name type="common">Honeybee mite</name>
    <dbReference type="NCBI Taxonomy" id="109461"/>
    <lineage>
        <taxon>Eukaryota</taxon>
        <taxon>Metazoa</taxon>
        <taxon>Ecdysozoa</taxon>
        <taxon>Arthropoda</taxon>
        <taxon>Chelicerata</taxon>
        <taxon>Arachnida</taxon>
        <taxon>Acari</taxon>
        <taxon>Parasitiformes</taxon>
        <taxon>Mesostigmata</taxon>
        <taxon>Gamasina</taxon>
        <taxon>Dermanyssoidea</taxon>
        <taxon>Varroidae</taxon>
        <taxon>Varroa</taxon>
    </lineage>
</organism>
<dbReference type="RefSeq" id="XP_022652210.1">
    <property type="nucleotide sequence ID" value="XM_022796475.1"/>
</dbReference>
<dbReference type="Pfam" id="PF15501">
    <property type="entry name" value="MDM1"/>
    <property type="match status" value="1"/>
</dbReference>
<feature type="compositionally biased region" description="Basic and acidic residues" evidence="1">
    <location>
        <begin position="233"/>
        <end position="246"/>
    </location>
</feature>
<evidence type="ECO:0000313" key="2">
    <source>
        <dbReference type="EnsemblMetazoa" id="XP_022652210"/>
    </source>
</evidence>
<feature type="compositionally biased region" description="Basic and acidic residues" evidence="1">
    <location>
        <begin position="254"/>
        <end position="264"/>
    </location>
</feature>
<dbReference type="OMA" id="TQEHTPK"/>
<feature type="compositionally biased region" description="Basic and acidic residues" evidence="1">
    <location>
        <begin position="210"/>
        <end position="225"/>
    </location>
</feature>
<feature type="region of interest" description="Disordered" evidence="1">
    <location>
        <begin position="143"/>
        <end position="491"/>
    </location>
</feature>
<dbReference type="EnsemblMetazoa" id="XM_022796476">
    <property type="protein sequence ID" value="XP_022652211"/>
    <property type="gene ID" value="LOC111246606"/>
</dbReference>
<accession>A0A7M7JWM7</accession>
<evidence type="ECO:0000313" key="3">
    <source>
        <dbReference type="Proteomes" id="UP000594260"/>
    </source>
</evidence>
<dbReference type="GO" id="GO:0008017">
    <property type="term" value="F:microtubule binding"/>
    <property type="evidence" value="ECO:0007669"/>
    <property type="project" value="InterPro"/>
</dbReference>
<dbReference type="AlphaFoldDB" id="A0A7M7JWM7"/>
<feature type="compositionally biased region" description="Low complexity" evidence="1">
    <location>
        <begin position="406"/>
        <end position="434"/>
    </location>
</feature>
<keyword evidence="3" id="KW-1185">Reference proteome</keyword>
<dbReference type="InParanoid" id="A0A7M7JWM7"/>
<dbReference type="EnsemblMetazoa" id="XM_022796474">
    <property type="protein sequence ID" value="XP_022652209"/>
    <property type="gene ID" value="LOC111246606"/>
</dbReference>
<evidence type="ECO:0000256" key="1">
    <source>
        <dbReference type="SAM" id="MobiDB-lite"/>
    </source>
</evidence>
<feature type="compositionally biased region" description="Low complexity" evidence="1">
    <location>
        <begin position="344"/>
        <end position="393"/>
    </location>
</feature>
<feature type="compositionally biased region" description="Low complexity" evidence="1">
    <location>
        <begin position="265"/>
        <end position="284"/>
    </location>
</feature>
<dbReference type="EnsemblMetazoa" id="XM_022796475">
    <property type="protein sequence ID" value="XP_022652210"/>
    <property type="gene ID" value="LOC111246606"/>
</dbReference>
<sequence length="508" mass="53044">MGDVRNILRGRDAMNDVMSQSHPAPDNQHPHSPTSSDPWRWTEYKSKYRPFSQYSYSGGSWHRNQPLDATDGPSSWYAEVAERIHKAEEYKTRSRSSGIGETDYPSERNRLIWSNSVSALTLHDTVDSAAGYRRQKSRFHSLGPAFSLTKDSKPSLPASAGGGAARTISKPRTSRSVSRRRVADGGKPPPQGASPTKSTTLIRTPSKTPPKKDGEPKDGTKDSKPRAVVKPTPAKEDKAKQDDKKWIKPSTNDTIEKEKEKDKSPPAATSAPKETKPAAPTPIAQTTSNNDKPAELAKSENTKPTPVEPPVTDKQNVPVKKEEPAKPESANPEEPAKTIETPMSAGAAEPPKTAAPAVAPPAKAAASAASAASPVPAAPPAASATPANAPKAAQPDVKPIVPVPPASTSSATPAAAATLSAPSAAPHSASAPAPAAAPPPAIPSQSTVTSAAAVPIAQQKPAPPIDPMAQSFIDPSTIGGGGGIKAAPKPGDFSLARSRLDEFWAEGK</sequence>
<dbReference type="RefSeq" id="XP_022652209.1">
    <property type="nucleotide sequence ID" value="XM_022796474.1"/>
</dbReference>
<feature type="region of interest" description="Disordered" evidence="1">
    <location>
        <begin position="1"/>
        <end position="39"/>
    </location>
</feature>
<proteinExistence type="predicted"/>
<reference evidence="2" key="1">
    <citation type="submission" date="2021-01" db="UniProtKB">
        <authorList>
            <consortium name="EnsemblMetazoa"/>
        </authorList>
    </citation>
    <scope>IDENTIFICATION</scope>
</reference>
<name>A0A7M7JWM7_VARDE</name>
<feature type="region of interest" description="Disordered" evidence="1">
    <location>
        <begin position="89"/>
        <end position="110"/>
    </location>
</feature>
<dbReference type="OrthoDB" id="9999940at2759"/>
<dbReference type="InterPro" id="IPR029136">
    <property type="entry name" value="MDM1"/>
</dbReference>
<feature type="compositionally biased region" description="Polar residues" evidence="1">
    <location>
        <begin position="193"/>
        <end position="206"/>
    </location>
</feature>
<feature type="compositionally biased region" description="Basic and acidic residues" evidence="1">
    <location>
        <begin position="292"/>
        <end position="301"/>
    </location>
</feature>
<protein>
    <submittedName>
        <fullName evidence="2">Uncharacterized protein</fullName>
    </submittedName>
</protein>
<dbReference type="RefSeq" id="XP_022652211.1">
    <property type="nucleotide sequence ID" value="XM_022796476.1"/>
</dbReference>
<dbReference type="GO" id="GO:0046600">
    <property type="term" value="P:negative regulation of centriole replication"/>
    <property type="evidence" value="ECO:0007669"/>
    <property type="project" value="InterPro"/>
</dbReference>
<dbReference type="GeneID" id="111246606"/>
<dbReference type="Proteomes" id="UP000594260">
    <property type="component" value="Unplaced"/>
</dbReference>
<dbReference type="KEGG" id="vde:111246606"/>